<proteinExistence type="predicted"/>
<dbReference type="SUPFAM" id="SSF51182">
    <property type="entry name" value="RmlC-like cupins"/>
    <property type="match status" value="1"/>
</dbReference>
<name>A0ABD3NF61_9STRA</name>
<sequence length="282" mass="31474">MKSSPIRLIGQSIKVVDHEGLTITECIGNASTSIDDLSLALVNVQGPTSEPWLTIHYDEYMHVTEGCLELHYELDNKSLNTVFIAKGTRFQPRFPAGITKYIPVCLPAFQPERCIREEGTEASNVSKKLKELHSKLTAAEVNEKYNRVDTIYHMCQKKAWEDCKSQRKAYFPPTFVADGKMTHATSVPGRLISTANHFYTDSVGDWICLELNRGGLEQLGIVTVFEAAMPVGEKAADGKWEDFVFPHIYGGIPTHLEGIVTNIYEMVRSNDGTFLSIKDLTG</sequence>
<dbReference type="Proteomes" id="UP001530400">
    <property type="component" value="Unassembled WGS sequence"/>
</dbReference>
<dbReference type="Gene3D" id="3.20.170.20">
    <property type="entry name" value="Protein of unknown function DUF952"/>
    <property type="match status" value="1"/>
</dbReference>
<keyword evidence="2" id="KW-1185">Reference proteome</keyword>
<evidence type="ECO:0000313" key="2">
    <source>
        <dbReference type="Proteomes" id="UP001530400"/>
    </source>
</evidence>
<evidence type="ECO:0000313" key="1">
    <source>
        <dbReference type="EMBL" id="KAL3774538.1"/>
    </source>
</evidence>
<dbReference type="AlphaFoldDB" id="A0ABD3NF61"/>
<organism evidence="1 2">
    <name type="scientific">Cyclotella atomus</name>
    <dbReference type="NCBI Taxonomy" id="382360"/>
    <lineage>
        <taxon>Eukaryota</taxon>
        <taxon>Sar</taxon>
        <taxon>Stramenopiles</taxon>
        <taxon>Ochrophyta</taxon>
        <taxon>Bacillariophyta</taxon>
        <taxon>Coscinodiscophyceae</taxon>
        <taxon>Thalassiosirophycidae</taxon>
        <taxon>Stephanodiscales</taxon>
        <taxon>Stephanodiscaceae</taxon>
        <taxon>Cyclotella</taxon>
    </lineage>
</organism>
<reference evidence="1 2" key="1">
    <citation type="submission" date="2024-10" db="EMBL/GenBank/DDBJ databases">
        <title>Updated reference genomes for cyclostephanoid diatoms.</title>
        <authorList>
            <person name="Roberts W.R."/>
            <person name="Alverson A.J."/>
        </authorList>
    </citation>
    <scope>NUCLEOTIDE SEQUENCE [LARGE SCALE GENOMIC DNA]</scope>
    <source>
        <strain evidence="1 2">AJA010-31</strain>
    </source>
</reference>
<dbReference type="EMBL" id="JALLPJ020001189">
    <property type="protein sequence ID" value="KAL3774538.1"/>
    <property type="molecule type" value="Genomic_DNA"/>
</dbReference>
<accession>A0ABD3NF61</accession>
<gene>
    <name evidence="1" type="ORF">ACHAWO_003989</name>
</gene>
<dbReference type="InterPro" id="IPR011051">
    <property type="entry name" value="RmlC_Cupin_sf"/>
</dbReference>
<protein>
    <submittedName>
        <fullName evidence="1">Uncharacterized protein</fullName>
    </submittedName>
</protein>
<comment type="caution">
    <text evidence="1">The sequence shown here is derived from an EMBL/GenBank/DDBJ whole genome shotgun (WGS) entry which is preliminary data.</text>
</comment>